<dbReference type="EMBL" id="MAVT02001329">
    <property type="protein sequence ID" value="POS71250.1"/>
    <property type="molecule type" value="Genomic_DNA"/>
</dbReference>
<dbReference type="InterPro" id="IPR001138">
    <property type="entry name" value="Zn2Cys6_DnaBD"/>
</dbReference>
<name>A0A2P5HLX1_DIAHE</name>
<gene>
    <name evidence="8" type="ORF">DHEL01_v210357</name>
</gene>
<dbReference type="GO" id="GO:0000981">
    <property type="term" value="F:DNA-binding transcription factor activity, RNA polymerase II-specific"/>
    <property type="evidence" value="ECO:0007669"/>
    <property type="project" value="InterPro"/>
</dbReference>
<evidence type="ECO:0000256" key="6">
    <source>
        <dbReference type="SAM" id="MobiDB-lite"/>
    </source>
</evidence>
<dbReference type="PROSITE" id="PS00463">
    <property type="entry name" value="ZN2_CY6_FUNGAL_1"/>
    <property type="match status" value="1"/>
</dbReference>
<dbReference type="GO" id="GO:0008270">
    <property type="term" value="F:zinc ion binding"/>
    <property type="evidence" value="ECO:0007669"/>
    <property type="project" value="InterPro"/>
</dbReference>
<dbReference type="PANTHER" id="PTHR31845">
    <property type="entry name" value="FINGER DOMAIN PROTEIN, PUTATIVE-RELATED"/>
    <property type="match status" value="1"/>
</dbReference>
<sequence>MDHDQHSKANNKGPKACATCAKAKSRCIPGPRDGVCERCDRLNKPCSAQTPAPPRKRKAPKPTRVAELEKRLEDLSARVESRQQAQGQGHSQGRTPTPSDGGSPVAAAAAAGSTEAKSSLPAPSKRQRTPWEASPTQPTFGYIFGGEGGGEDPTRDGDGRAAAAAAAANNNNRHRPSHSSSVAVSHKTPDVATPMLLDEGDVVSRTPSTFINPNDWSGSLPQVVEIEMSPVPQGRGSRSGPEWPLGDEAEQRLAEYREHMEPIFPFIVIPRHMNSEQLRAKRPFLWKAVMMQTLFLNAGRQIPLGDELLNDIVTSCFLQPKKSFDLLQALEILVAWWHVKLQSFQITNLLYLMRSMCVSLGFSESQAMNDQEHDSTSLEQKRAFTGVYYLVTMIFTTNKKPDAFMNTSYLESCCRVIEEKMEYPTDEFIAYLIRTQQLSQSISMTLAFRNASLPLTMIIKGFQEQIAQLRASIPESVKKHAAIKTQLHVAEILLYEVGIQDELSASLLMTERLELLWECLKATRSMLEARFEIPMAERPRQTCLSSFDYTYAMLTSLRLSTLVLPGWDLALVRRELDAGKFLDMQIAEVRWILEKRSGGAWRPDEDMDMVGTAAAAATRNLHATLDPLETLYTRLLQLRVPLRAELLAAVEQEKDIGDAGGGGGARDVLEQAAAAAVPGVAAAAEIPLGEDQQLGGGGGGGGDPSMLDFSQDPEGPFWQDMYRVNEWETNFSSLFGWGLDDQSMPVYAPPGARIENAEGLANQIPMAMRLEQG</sequence>
<comment type="caution">
    <text evidence="8">The sequence shown here is derived from an EMBL/GenBank/DDBJ whole genome shotgun (WGS) entry which is preliminary data.</text>
</comment>
<accession>A0A2P5HLX1</accession>
<feature type="region of interest" description="Disordered" evidence="6">
    <location>
        <begin position="690"/>
        <end position="712"/>
    </location>
</feature>
<keyword evidence="5" id="KW-0539">Nucleus</keyword>
<dbReference type="GO" id="GO:0000976">
    <property type="term" value="F:transcription cis-regulatory region binding"/>
    <property type="evidence" value="ECO:0007669"/>
    <property type="project" value="TreeGrafter"/>
</dbReference>
<proteinExistence type="predicted"/>
<feature type="compositionally biased region" description="Basic and acidic residues" evidence="6">
    <location>
        <begin position="64"/>
        <end position="81"/>
    </location>
</feature>
<dbReference type="SMART" id="SM00066">
    <property type="entry name" value="GAL4"/>
    <property type="match status" value="1"/>
</dbReference>
<dbReference type="OrthoDB" id="1600564at2759"/>
<dbReference type="GO" id="GO:0005634">
    <property type="term" value="C:nucleus"/>
    <property type="evidence" value="ECO:0007669"/>
    <property type="project" value="UniProtKB-SubCell"/>
</dbReference>
<evidence type="ECO:0000256" key="4">
    <source>
        <dbReference type="ARBA" id="ARBA00023163"/>
    </source>
</evidence>
<evidence type="ECO:0000313" key="8">
    <source>
        <dbReference type="EMBL" id="POS71250.1"/>
    </source>
</evidence>
<feature type="domain" description="Zn(2)-C6 fungal-type" evidence="7">
    <location>
        <begin position="16"/>
        <end position="46"/>
    </location>
</feature>
<dbReference type="STRING" id="158607.A0A2P5HLX1"/>
<keyword evidence="2" id="KW-0805">Transcription regulation</keyword>
<comment type="subcellular location">
    <subcellularLocation>
        <location evidence="1">Nucleus</location>
    </subcellularLocation>
</comment>
<evidence type="ECO:0000256" key="1">
    <source>
        <dbReference type="ARBA" id="ARBA00004123"/>
    </source>
</evidence>
<feature type="region of interest" description="Disordered" evidence="6">
    <location>
        <begin position="43"/>
        <end position="186"/>
    </location>
</feature>
<keyword evidence="4" id="KW-0804">Transcription</keyword>
<dbReference type="AlphaFoldDB" id="A0A2P5HLX1"/>
<dbReference type="InParanoid" id="A0A2P5HLX1"/>
<dbReference type="CDD" id="cd12148">
    <property type="entry name" value="fungal_TF_MHR"/>
    <property type="match status" value="1"/>
</dbReference>
<evidence type="ECO:0000256" key="5">
    <source>
        <dbReference type="ARBA" id="ARBA00023242"/>
    </source>
</evidence>
<dbReference type="Gene3D" id="4.10.240.10">
    <property type="entry name" value="Zn(2)-C6 fungal-type DNA-binding domain"/>
    <property type="match status" value="1"/>
</dbReference>
<evidence type="ECO:0000256" key="2">
    <source>
        <dbReference type="ARBA" id="ARBA00023015"/>
    </source>
</evidence>
<protein>
    <recommendedName>
        <fullName evidence="7">Zn(2)-C6 fungal-type domain-containing protein</fullName>
    </recommendedName>
</protein>
<reference evidence="8" key="1">
    <citation type="submission" date="2017-09" db="EMBL/GenBank/DDBJ databases">
        <title>Polyketide synthases of a Diaporthe helianthi virulent isolate.</title>
        <authorList>
            <person name="Baroncelli R."/>
        </authorList>
    </citation>
    <scope>NUCLEOTIDE SEQUENCE [LARGE SCALE GENOMIC DNA]</scope>
    <source>
        <strain evidence="8">7/96</strain>
    </source>
</reference>
<dbReference type="InterPro" id="IPR036864">
    <property type="entry name" value="Zn2-C6_fun-type_DNA-bd_sf"/>
</dbReference>
<organism evidence="8 9">
    <name type="scientific">Diaporthe helianthi</name>
    <dbReference type="NCBI Taxonomy" id="158607"/>
    <lineage>
        <taxon>Eukaryota</taxon>
        <taxon>Fungi</taxon>
        <taxon>Dikarya</taxon>
        <taxon>Ascomycota</taxon>
        <taxon>Pezizomycotina</taxon>
        <taxon>Sordariomycetes</taxon>
        <taxon>Sordariomycetidae</taxon>
        <taxon>Diaporthales</taxon>
        <taxon>Diaporthaceae</taxon>
        <taxon>Diaporthe</taxon>
    </lineage>
</organism>
<dbReference type="PANTHER" id="PTHR31845:SF10">
    <property type="entry name" value="ZN(II)2CYS6 TRANSCRIPTION FACTOR (EUROFUNG)"/>
    <property type="match status" value="1"/>
</dbReference>
<keyword evidence="3" id="KW-0238">DNA-binding</keyword>
<keyword evidence="9" id="KW-1185">Reference proteome</keyword>
<evidence type="ECO:0000313" key="9">
    <source>
        <dbReference type="Proteomes" id="UP000094444"/>
    </source>
</evidence>
<evidence type="ECO:0000256" key="3">
    <source>
        <dbReference type="ARBA" id="ARBA00023125"/>
    </source>
</evidence>
<dbReference type="SUPFAM" id="SSF57701">
    <property type="entry name" value="Zn2/Cys6 DNA-binding domain"/>
    <property type="match status" value="1"/>
</dbReference>
<feature type="compositionally biased region" description="Low complexity" evidence="6">
    <location>
        <begin position="160"/>
        <end position="171"/>
    </location>
</feature>
<dbReference type="Proteomes" id="UP000094444">
    <property type="component" value="Unassembled WGS sequence"/>
</dbReference>
<feature type="compositionally biased region" description="Gly residues" evidence="6">
    <location>
        <begin position="694"/>
        <end position="703"/>
    </location>
</feature>
<evidence type="ECO:0000259" key="7">
    <source>
        <dbReference type="PROSITE" id="PS00463"/>
    </source>
</evidence>
<feature type="compositionally biased region" description="Polar residues" evidence="6">
    <location>
        <begin position="82"/>
        <end position="100"/>
    </location>
</feature>
<dbReference type="InterPro" id="IPR051089">
    <property type="entry name" value="prtT"/>
</dbReference>